<keyword evidence="2" id="KW-0732">Signal</keyword>
<evidence type="ECO:0000256" key="1">
    <source>
        <dbReference type="SAM" id="MobiDB-lite"/>
    </source>
</evidence>
<feature type="signal peptide" evidence="2">
    <location>
        <begin position="1"/>
        <end position="25"/>
    </location>
</feature>
<feature type="region of interest" description="Disordered" evidence="1">
    <location>
        <begin position="113"/>
        <end position="132"/>
    </location>
</feature>
<name>A0A7R8ZLQ4_9CRUS</name>
<evidence type="ECO:0000256" key="2">
    <source>
        <dbReference type="SAM" id="SignalP"/>
    </source>
</evidence>
<sequence>MALMGSLQMCLTLLAFLATSTFSSAQFFSKRDENGGFAAIRGKRDTANAAAAVSPNQKFHALRGKREVDSAEAEEYADELWESPFQNVPSSSEYEQRTEEDFQSPIFLPRFPLSLPPHHLHEDPQPRDRREQLPAHNTNRENFTPIDYRFHSPHQLNLRNTEFLGFRGKKARVPVAQDDQKRTEERFFGFRGKRRNVLCRLNNKFCERTKRRWFEKQRERMLEQYVPMRDLRAFVGFRGKRSTDIVKDESTPPEDKKAAQSKRKPRRPRILLVRPRRSTFVGLRGKRDTGSTAE</sequence>
<feature type="compositionally biased region" description="Basic and acidic residues" evidence="1">
    <location>
        <begin position="285"/>
        <end position="294"/>
    </location>
</feature>
<protein>
    <submittedName>
        <fullName evidence="3">Uncharacterized protein</fullName>
    </submittedName>
</protein>
<feature type="compositionally biased region" description="Basic and acidic residues" evidence="1">
    <location>
        <begin position="119"/>
        <end position="132"/>
    </location>
</feature>
<dbReference type="EMBL" id="OB660772">
    <property type="protein sequence ID" value="CAD7226200.1"/>
    <property type="molecule type" value="Genomic_DNA"/>
</dbReference>
<dbReference type="AlphaFoldDB" id="A0A7R8ZLQ4"/>
<evidence type="ECO:0000313" key="3">
    <source>
        <dbReference type="EMBL" id="CAD7226200.1"/>
    </source>
</evidence>
<feature type="compositionally biased region" description="Basic residues" evidence="1">
    <location>
        <begin position="259"/>
        <end position="277"/>
    </location>
</feature>
<accession>A0A7R8ZLQ4</accession>
<reference evidence="3" key="1">
    <citation type="submission" date="2020-11" db="EMBL/GenBank/DDBJ databases">
        <authorList>
            <person name="Tran Van P."/>
        </authorList>
    </citation>
    <scope>NUCLEOTIDE SEQUENCE</scope>
</reference>
<feature type="compositionally biased region" description="Basic and acidic residues" evidence="1">
    <location>
        <begin position="244"/>
        <end position="258"/>
    </location>
</feature>
<proteinExistence type="predicted"/>
<feature type="chain" id="PRO_5043478905" evidence="2">
    <location>
        <begin position="26"/>
        <end position="294"/>
    </location>
</feature>
<organism evidence="3">
    <name type="scientific">Cyprideis torosa</name>
    <dbReference type="NCBI Taxonomy" id="163714"/>
    <lineage>
        <taxon>Eukaryota</taxon>
        <taxon>Metazoa</taxon>
        <taxon>Ecdysozoa</taxon>
        <taxon>Arthropoda</taxon>
        <taxon>Crustacea</taxon>
        <taxon>Oligostraca</taxon>
        <taxon>Ostracoda</taxon>
        <taxon>Podocopa</taxon>
        <taxon>Podocopida</taxon>
        <taxon>Cytherocopina</taxon>
        <taxon>Cytheroidea</taxon>
        <taxon>Cytherideidae</taxon>
        <taxon>Cyprideis</taxon>
    </lineage>
</organism>
<feature type="region of interest" description="Disordered" evidence="1">
    <location>
        <begin position="244"/>
        <end position="294"/>
    </location>
</feature>
<gene>
    <name evidence="3" type="ORF">CTOB1V02_LOCUS4124</name>
</gene>